<evidence type="ECO:0000256" key="1">
    <source>
        <dbReference type="ARBA" id="ARBA00004651"/>
    </source>
</evidence>
<evidence type="ECO:0000259" key="8">
    <source>
        <dbReference type="PROSITE" id="PS50928"/>
    </source>
</evidence>
<evidence type="ECO:0000313" key="10">
    <source>
        <dbReference type="Proteomes" id="UP001157114"/>
    </source>
</evidence>
<evidence type="ECO:0000256" key="5">
    <source>
        <dbReference type="ARBA" id="ARBA00022989"/>
    </source>
</evidence>
<evidence type="ECO:0000256" key="2">
    <source>
        <dbReference type="ARBA" id="ARBA00022448"/>
    </source>
</evidence>
<feature type="transmembrane region" description="Helical" evidence="7">
    <location>
        <begin position="181"/>
        <end position="206"/>
    </location>
</feature>
<dbReference type="Proteomes" id="UP001157114">
    <property type="component" value="Unassembled WGS sequence"/>
</dbReference>
<feature type="transmembrane region" description="Helical" evidence="7">
    <location>
        <begin position="73"/>
        <end position="96"/>
    </location>
</feature>
<dbReference type="InterPro" id="IPR000515">
    <property type="entry name" value="MetI-like"/>
</dbReference>
<comment type="similarity">
    <text evidence="7">Belongs to the binding-protein-dependent transport system permease family.</text>
</comment>
<dbReference type="CDD" id="cd06261">
    <property type="entry name" value="TM_PBP2"/>
    <property type="match status" value="1"/>
</dbReference>
<evidence type="ECO:0000256" key="3">
    <source>
        <dbReference type="ARBA" id="ARBA00022475"/>
    </source>
</evidence>
<sequence length="299" mass="33000">MKRSTGEKFGQAVITVLLLLLCLTVLYPFVYMLAISLNTGSDAAKGGVYLWPRQFTLSNFHIVLGNKVIQHSYLITILRTIIGTVSGLLVTLLAAFALSYRQMPARRVLLTIVLITMLFSGGLIPFYIQLFNLSLINTFWVYILPSAFSAWNMFVMLKFIQGMPEALIESAEMDGAKPPRVLFSIIIPLSKPMLAALGLFTGVMHWNDWFAGAFFVSDQNLIPVQTFLQQLLSAQDISVVMGSNNSVEALARGSQNLAQVTLMSVKMATVMVSAIPILCVYPFLQRFFVKGVLIGSVKG</sequence>
<protein>
    <submittedName>
        <fullName evidence="9">Maltose ABC transporter permease</fullName>
    </submittedName>
</protein>
<feature type="transmembrane region" description="Helical" evidence="7">
    <location>
        <begin position="12"/>
        <end position="34"/>
    </location>
</feature>
<dbReference type="RefSeq" id="WP_284240159.1">
    <property type="nucleotide sequence ID" value="NZ_BSSQ01000014.1"/>
</dbReference>
<dbReference type="InterPro" id="IPR035906">
    <property type="entry name" value="MetI-like_sf"/>
</dbReference>
<dbReference type="PANTHER" id="PTHR43744">
    <property type="entry name" value="ABC TRANSPORTER PERMEASE PROTEIN MG189-RELATED-RELATED"/>
    <property type="match status" value="1"/>
</dbReference>
<keyword evidence="10" id="KW-1185">Reference proteome</keyword>
<organism evidence="9 10">
    <name type="scientific">Paenibacillus glycanilyticus</name>
    <dbReference type="NCBI Taxonomy" id="126569"/>
    <lineage>
        <taxon>Bacteria</taxon>
        <taxon>Bacillati</taxon>
        <taxon>Bacillota</taxon>
        <taxon>Bacilli</taxon>
        <taxon>Bacillales</taxon>
        <taxon>Paenibacillaceae</taxon>
        <taxon>Paenibacillus</taxon>
    </lineage>
</organism>
<evidence type="ECO:0000256" key="6">
    <source>
        <dbReference type="ARBA" id="ARBA00023136"/>
    </source>
</evidence>
<keyword evidence="6 7" id="KW-0472">Membrane</keyword>
<evidence type="ECO:0000256" key="7">
    <source>
        <dbReference type="RuleBase" id="RU363032"/>
    </source>
</evidence>
<keyword evidence="5 7" id="KW-1133">Transmembrane helix</keyword>
<accession>A0ABQ6GJ81</accession>
<feature type="transmembrane region" description="Helical" evidence="7">
    <location>
        <begin position="108"/>
        <end position="128"/>
    </location>
</feature>
<dbReference type="PROSITE" id="PS50928">
    <property type="entry name" value="ABC_TM1"/>
    <property type="match status" value="1"/>
</dbReference>
<feature type="transmembrane region" description="Helical" evidence="7">
    <location>
        <begin position="140"/>
        <end position="160"/>
    </location>
</feature>
<keyword evidence="3" id="KW-1003">Cell membrane</keyword>
<keyword evidence="2 7" id="KW-0813">Transport</keyword>
<dbReference type="EMBL" id="BSSQ01000014">
    <property type="protein sequence ID" value="GLX69393.1"/>
    <property type="molecule type" value="Genomic_DNA"/>
</dbReference>
<feature type="domain" description="ABC transmembrane type-1" evidence="8">
    <location>
        <begin position="73"/>
        <end position="276"/>
    </location>
</feature>
<name>A0ABQ6GJ81_9BACL</name>
<feature type="transmembrane region" description="Helical" evidence="7">
    <location>
        <begin position="263"/>
        <end position="284"/>
    </location>
</feature>
<reference evidence="9 10" key="1">
    <citation type="submission" date="2023-03" db="EMBL/GenBank/DDBJ databases">
        <title>Draft genome sequence of the bacteria which degrade cell wall of Tricholomamatutake.</title>
        <authorList>
            <person name="Konishi Y."/>
            <person name="Fukuta Y."/>
            <person name="Shirasaka N."/>
        </authorList>
    </citation>
    <scope>NUCLEOTIDE SEQUENCE [LARGE SCALE GENOMIC DNA]</scope>
    <source>
        <strain evidence="10">mu1</strain>
    </source>
</reference>
<dbReference type="Pfam" id="PF00528">
    <property type="entry name" value="BPD_transp_1"/>
    <property type="match status" value="1"/>
</dbReference>
<proteinExistence type="inferred from homology"/>
<keyword evidence="4 7" id="KW-0812">Transmembrane</keyword>
<comment type="caution">
    <text evidence="9">The sequence shown here is derived from an EMBL/GenBank/DDBJ whole genome shotgun (WGS) entry which is preliminary data.</text>
</comment>
<comment type="subcellular location">
    <subcellularLocation>
        <location evidence="1 7">Cell membrane</location>
        <topology evidence="1 7">Multi-pass membrane protein</topology>
    </subcellularLocation>
</comment>
<dbReference type="Gene3D" id="1.10.3720.10">
    <property type="entry name" value="MetI-like"/>
    <property type="match status" value="1"/>
</dbReference>
<dbReference type="PANTHER" id="PTHR43744:SF9">
    <property type="entry name" value="POLYGALACTURONAN_RHAMNOGALACTURONAN TRANSPORT SYSTEM PERMEASE PROTEIN YTCP"/>
    <property type="match status" value="1"/>
</dbReference>
<evidence type="ECO:0000313" key="9">
    <source>
        <dbReference type="EMBL" id="GLX69393.1"/>
    </source>
</evidence>
<dbReference type="SUPFAM" id="SSF161098">
    <property type="entry name" value="MetI-like"/>
    <property type="match status" value="1"/>
</dbReference>
<gene>
    <name evidence="9" type="ORF">MU1_37380</name>
</gene>
<evidence type="ECO:0000256" key="4">
    <source>
        <dbReference type="ARBA" id="ARBA00022692"/>
    </source>
</evidence>